<evidence type="ECO:0000313" key="3">
    <source>
        <dbReference type="Proteomes" id="UP000195489"/>
    </source>
</evidence>
<organism evidence="2 3">
    <name type="scientific">Plasmodium chabaudi chabaudi</name>
    <dbReference type="NCBI Taxonomy" id="31271"/>
    <lineage>
        <taxon>Eukaryota</taxon>
        <taxon>Sar</taxon>
        <taxon>Alveolata</taxon>
        <taxon>Apicomplexa</taxon>
        <taxon>Aconoidasida</taxon>
        <taxon>Haemosporida</taxon>
        <taxon>Plasmodiidae</taxon>
        <taxon>Plasmodium</taxon>
        <taxon>Plasmodium (Vinckeia)</taxon>
    </lineage>
</organism>
<feature type="non-terminal residue" evidence="2">
    <location>
        <position position="182"/>
    </location>
</feature>
<feature type="compositionally biased region" description="Polar residues" evidence="1">
    <location>
        <begin position="88"/>
        <end position="119"/>
    </location>
</feature>
<feature type="compositionally biased region" description="Polar residues" evidence="1">
    <location>
        <begin position="18"/>
        <end position="45"/>
    </location>
</feature>
<evidence type="ECO:0000256" key="1">
    <source>
        <dbReference type="SAM" id="MobiDB-lite"/>
    </source>
</evidence>
<gene>
    <name evidence="2" type="ORF">PCHCB_000522700</name>
</gene>
<evidence type="ECO:0008006" key="4">
    <source>
        <dbReference type="Google" id="ProtNLM"/>
    </source>
</evidence>
<accession>A0A1D3L936</accession>
<feature type="non-terminal residue" evidence="2">
    <location>
        <position position="1"/>
    </location>
</feature>
<protein>
    <recommendedName>
        <fullName evidence="4">CIR protein</fullName>
    </recommendedName>
</protein>
<sequence>TSPGTPQKPGGSPPINKGPQTTPSGGTASKLQTPASPGQTLSQSVGAGAPPSASGSGTDPLGGKKGVVSDPQSKPYIKGGGQKDAGGSSPTNPGAQLKQSGDTTLKPQIQNSPDSTPSQPAGAGTPPSTPGSGTDPPGSKQKAVDDSQNKGMTKGSGQTDTGSGAGNQKGLQTDPTKPVDPT</sequence>
<name>A0A1D3L936_PLACU</name>
<evidence type="ECO:0000313" key="2">
    <source>
        <dbReference type="EMBL" id="SCL89043.1"/>
    </source>
</evidence>
<dbReference type="AlphaFoldDB" id="A0A1D3L936"/>
<feature type="region of interest" description="Disordered" evidence="1">
    <location>
        <begin position="1"/>
        <end position="182"/>
    </location>
</feature>
<feature type="compositionally biased region" description="Polar residues" evidence="1">
    <location>
        <begin position="149"/>
        <end position="162"/>
    </location>
</feature>
<proteinExistence type="predicted"/>
<dbReference type="Proteomes" id="UP000195489">
    <property type="component" value="Unassembled WGS sequence"/>
</dbReference>
<feature type="compositionally biased region" description="Low complexity" evidence="1">
    <location>
        <begin position="46"/>
        <end position="57"/>
    </location>
</feature>
<feature type="compositionally biased region" description="Low complexity" evidence="1">
    <location>
        <begin position="120"/>
        <end position="139"/>
    </location>
</feature>
<dbReference type="EMBL" id="FMIM01000291">
    <property type="protein sequence ID" value="SCL89043.1"/>
    <property type="molecule type" value="Genomic_DNA"/>
</dbReference>
<reference evidence="2 3" key="1">
    <citation type="submission" date="2016-08" db="EMBL/GenBank/DDBJ databases">
        <authorList>
            <consortium name="Pathogen Informatics"/>
        </authorList>
    </citation>
    <scope>NUCLEOTIDE SEQUENCE [LARGE SCALE GENOMIC DNA]</scope>
    <source>
        <strain evidence="2 3">CB</strain>
    </source>
</reference>